<gene>
    <name evidence="1" type="ORF">K441DRAFT_34273</name>
</gene>
<sequence>MMGNLVFILFSLSLLLDIVLAQSPPLDPAMTAGPGESFYPDPEGILTSLCDICGISINYCLHKISQELLNPPVQRFFTARDFLDHPEWPRLPQDPSGNESDGLWAGQTHGYNQLNVTSVQLLNANATTVQPSTMQAWVDGPYNPGDRRSPPAISQMHQRRNAPRQGGFPCDIPDCPKVYSRHCDLRRHKKTHLVRSERPHKCSICDEGFIYPKDRDRHQRTHAPQEVLFCPVQGCNNRDGFSRRDNLQRHMRRQHPQVAMAA</sequence>
<keyword evidence="2" id="KW-1185">Reference proteome</keyword>
<evidence type="ECO:0000313" key="1">
    <source>
        <dbReference type="EMBL" id="OCK86684.1"/>
    </source>
</evidence>
<organism evidence="1 2">
    <name type="scientific">Cenococcum geophilum 1.58</name>
    <dbReference type="NCBI Taxonomy" id="794803"/>
    <lineage>
        <taxon>Eukaryota</taxon>
        <taxon>Fungi</taxon>
        <taxon>Dikarya</taxon>
        <taxon>Ascomycota</taxon>
        <taxon>Pezizomycotina</taxon>
        <taxon>Dothideomycetes</taxon>
        <taxon>Pleosporomycetidae</taxon>
        <taxon>Gloniales</taxon>
        <taxon>Gloniaceae</taxon>
        <taxon>Cenococcum</taxon>
    </lineage>
</organism>
<dbReference type="Proteomes" id="UP000250078">
    <property type="component" value="Unassembled WGS sequence"/>
</dbReference>
<proteinExistence type="predicted"/>
<protein>
    <submittedName>
        <fullName evidence="1">Uncharacterized protein</fullName>
    </submittedName>
</protein>
<dbReference type="EMBL" id="KV748291">
    <property type="protein sequence ID" value="OCK86684.1"/>
    <property type="molecule type" value="Genomic_DNA"/>
</dbReference>
<accession>A0ACC8EMB5</accession>
<name>A0ACC8EMB5_9PEZI</name>
<evidence type="ECO:0000313" key="2">
    <source>
        <dbReference type="Proteomes" id="UP000250078"/>
    </source>
</evidence>
<reference evidence="1 2" key="1">
    <citation type="journal article" date="2016" name="Nat. Commun.">
        <title>Ectomycorrhizal ecology is imprinted in the genome of the dominant symbiotic fungus Cenococcum geophilum.</title>
        <authorList>
            <consortium name="DOE Joint Genome Institute"/>
            <person name="Peter M."/>
            <person name="Kohler A."/>
            <person name="Ohm R.A."/>
            <person name="Kuo A."/>
            <person name="Krutzmann J."/>
            <person name="Morin E."/>
            <person name="Arend M."/>
            <person name="Barry K.W."/>
            <person name="Binder M."/>
            <person name="Choi C."/>
            <person name="Clum A."/>
            <person name="Copeland A."/>
            <person name="Grisel N."/>
            <person name="Haridas S."/>
            <person name="Kipfer T."/>
            <person name="LaButti K."/>
            <person name="Lindquist E."/>
            <person name="Lipzen A."/>
            <person name="Maire R."/>
            <person name="Meier B."/>
            <person name="Mihaltcheva S."/>
            <person name="Molinier V."/>
            <person name="Murat C."/>
            <person name="Poggeler S."/>
            <person name="Quandt C.A."/>
            <person name="Sperisen C."/>
            <person name="Tritt A."/>
            <person name="Tisserant E."/>
            <person name="Crous P.W."/>
            <person name="Henrissat B."/>
            <person name="Nehls U."/>
            <person name="Egli S."/>
            <person name="Spatafora J.W."/>
            <person name="Grigoriev I.V."/>
            <person name="Martin F.M."/>
        </authorList>
    </citation>
    <scope>NUCLEOTIDE SEQUENCE [LARGE SCALE GENOMIC DNA]</scope>
    <source>
        <strain evidence="1 2">1.58</strain>
    </source>
</reference>